<evidence type="ECO:0000313" key="15">
    <source>
        <dbReference type="EMBL" id="KAK7268483.1"/>
    </source>
</evidence>
<evidence type="ECO:0000256" key="6">
    <source>
        <dbReference type="ARBA" id="ARBA00022617"/>
    </source>
</evidence>
<dbReference type="PRINTS" id="PR00188">
    <property type="entry name" value="PLANTGLOBIN"/>
</dbReference>
<evidence type="ECO:0000256" key="5">
    <source>
        <dbReference type="ARBA" id="ARBA00022490"/>
    </source>
</evidence>
<dbReference type="GO" id="GO:0005737">
    <property type="term" value="C:cytoplasm"/>
    <property type="evidence" value="ECO:0007669"/>
    <property type="project" value="UniProtKB-SubCell"/>
</dbReference>
<keyword evidence="8 13" id="KW-0479">Metal-binding</keyword>
<dbReference type="GO" id="GO:0005634">
    <property type="term" value="C:nucleus"/>
    <property type="evidence" value="ECO:0007669"/>
    <property type="project" value="UniProtKB-SubCell"/>
</dbReference>
<organism evidence="15 16">
    <name type="scientific">Crotalaria pallida</name>
    <name type="common">Smooth rattlebox</name>
    <name type="synonym">Crotalaria striata</name>
    <dbReference type="NCBI Taxonomy" id="3830"/>
    <lineage>
        <taxon>Eukaryota</taxon>
        <taxon>Viridiplantae</taxon>
        <taxon>Streptophyta</taxon>
        <taxon>Embryophyta</taxon>
        <taxon>Tracheophyta</taxon>
        <taxon>Spermatophyta</taxon>
        <taxon>Magnoliopsida</taxon>
        <taxon>eudicotyledons</taxon>
        <taxon>Gunneridae</taxon>
        <taxon>Pentapetalae</taxon>
        <taxon>rosids</taxon>
        <taxon>fabids</taxon>
        <taxon>Fabales</taxon>
        <taxon>Fabaceae</taxon>
        <taxon>Papilionoideae</taxon>
        <taxon>50 kb inversion clade</taxon>
        <taxon>genistoids sensu lato</taxon>
        <taxon>core genistoids</taxon>
        <taxon>Crotalarieae</taxon>
        <taxon>Crotalaria</taxon>
    </lineage>
</organism>
<dbReference type="SUPFAM" id="SSF46458">
    <property type="entry name" value="Globin-like"/>
    <property type="match status" value="1"/>
</dbReference>
<keyword evidence="7" id="KW-0561">Oxygen transport</keyword>
<evidence type="ECO:0000313" key="16">
    <source>
        <dbReference type="Proteomes" id="UP001372338"/>
    </source>
</evidence>
<evidence type="ECO:0000256" key="7">
    <source>
        <dbReference type="ARBA" id="ARBA00022621"/>
    </source>
</evidence>
<evidence type="ECO:0000256" key="2">
    <source>
        <dbReference type="ARBA" id="ARBA00004496"/>
    </source>
</evidence>
<dbReference type="PANTHER" id="PTHR22924">
    <property type="entry name" value="LEGHEMOGLOBIN-RELATED"/>
    <property type="match status" value="1"/>
</dbReference>
<keyword evidence="4" id="KW-0813">Transport</keyword>
<dbReference type="InterPro" id="IPR012292">
    <property type="entry name" value="Globin/Proto"/>
</dbReference>
<dbReference type="Proteomes" id="UP001372338">
    <property type="component" value="Unassembled WGS sequence"/>
</dbReference>
<proteinExistence type="inferred from homology"/>
<dbReference type="GO" id="GO:0046872">
    <property type="term" value="F:metal ion binding"/>
    <property type="evidence" value="ECO:0007669"/>
    <property type="project" value="UniProtKB-KW"/>
</dbReference>
<comment type="similarity">
    <text evidence="3 13">Belongs to the plant globin family.</text>
</comment>
<dbReference type="PANTHER" id="PTHR22924:SF92">
    <property type="entry name" value="NON-SYMBIOTIC HEMOGLOBIN 2"/>
    <property type="match status" value="1"/>
</dbReference>
<dbReference type="InterPro" id="IPR000971">
    <property type="entry name" value="Globin"/>
</dbReference>
<keyword evidence="9 13" id="KW-0408">Iron</keyword>
<dbReference type="GO" id="GO:0020037">
    <property type="term" value="F:heme binding"/>
    <property type="evidence" value="ECO:0007669"/>
    <property type="project" value="InterPro"/>
</dbReference>
<dbReference type="PROSITE" id="PS01033">
    <property type="entry name" value="GLOBIN"/>
    <property type="match status" value="1"/>
</dbReference>
<dbReference type="InterPro" id="IPR001032">
    <property type="entry name" value="Leghaemoglobin-like"/>
</dbReference>
<keyword evidence="16" id="KW-1185">Reference proteome</keyword>
<keyword evidence="6 13" id="KW-0349">Heme</keyword>
<accession>A0AAN9F6W1</accession>
<dbReference type="AlphaFoldDB" id="A0AAN9F6W1"/>
<keyword evidence="5" id="KW-0963">Cytoplasm</keyword>
<dbReference type="InterPro" id="IPR019824">
    <property type="entry name" value="Leghaemoglobin_Fe_BS"/>
</dbReference>
<protein>
    <recommendedName>
        <fullName evidence="14">Globin domain-containing protein</fullName>
    </recommendedName>
</protein>
<evidence type="ECO:0000256" key="8">
    <source>
        <dbReference type="ARBA" id="ARBA00022723"/>
    </source>
</evidence>
<dbReference type="InterPro" id="IPR009050">
    <property type="entry name" value="Globin-like_sf"/>
</dbReference>
<dbReference type="CDD" id="cd08923">
    <property type="entry name" value="class1-2_nsHbs_Lbs"/>
    <property type="match status" value="1"/>
</dbReference>
<dbReference type="EMBL" id="JAYWIO010000004">
    <property type="protein sequence ID" value="KAK7268483.1"/>
    <property type="molecule type" value="Genomic_DNA"/>
</dbReference>
<evidence type="ECO:0000256" key="4">
    <source>
        <dbReference type="ARBA" id="ARBA00022448"/>
    </source>
</evidence>
<dbReference type="GO" id="GO:0019825">
    <property type="term" value="F:oxygen binding"/>
    <property type="evidence" value="ECO:0007669"/>
    <property type="project" value="InterPro"/>
</dbReference>
<gene>
    <name evidence="15" type="ORF">RIF29_21182</name>
</gene>
<evidence type="ECO:0000256" key="10">
    <source>
        <dbReference type="ARBA" id="ARBA00023074"/>
    </source>
</evidence>
<evidence type="ECO:0000256" key="12">
    <source>
        <dbReference type="ARBA" id="ARBA00023242"/>
    </source>
</evidence>
<dbReference type="Pfam" id="PF00042">
    <property type="entry name" value="Globin"/>
    <property type="match status" value="1"/>
</dbReference>
<keyword evidence="10" id="KW-0944">Nitration</keyword>
<dbReference type="GO" id="GO:0005344">
    <property type="term" value="F:oxygen carrier activity"/>
    <property type="evidence" value="ECO:0007669"/>
    <property type="project" value="UniProtKB-KW"/>
</dbReference>
<dbReference type="Gene3D" id="1.10.490.10">
    <property type="entry name" value="Globins"/>
    <property type="match status" value="1"/>
</dbReference>
<comment type="subcellular location">
    <subcellularLocation>
        <location evidence="2">Cytoplasm</location>
    </subcellularLocation>
    <subcellularLocation>
        <location evidence="1">Nucleus</location>
    </subcellularLocation>
</comment>
<name>A0AAN9F6W1_CROPI</name>
<reference evidence="15 16" key="1">
    <citation type="submission" date="2024-01" db="EMBL/GenBank/DDBJ databases">
        <title>The genomes of 5 underutilized Papilionoideae crops provide insights into root nodulation and disease resistanc.</title>
        <authorList>
            <person name="Yuan L."/>
        </authorList>
    </citation>
    <scope>NUCLEOTIDE SEQUENCE [LARGE SCALE GENOMIC DNA]</scope>
    <source>
        <strain evidence="15">ZHUSHIDOU_FW_LH</strain>
        <tissue evidence="15">Leaf</tissue>
    </source>
</reference>
<evidence type="ECO:0000259" key="14">
    <source>
        <dbReference type="PROSITE" id="PS01033"/>
    </source>
</evidence>
<dbReference type="PROSITE" id="PS00208">
    <property type="entry name" value="PLANT_GLOBIN"/>
    <property type="match status" value="1"/>
</dbReference>
<evidence type="ECO:0000256" key="3">
    <source>
        <dbReference type="ARBA" id="ARBA00007609"/>
    </source>
</evidence>
<evidence type="ECO:0000256" key="1">
    <source>
        <dbReference type="ARBA" id="ARBA00004123"/>
    </source>
</evidence>
<evidence type="ECO:0000256" key="9">
    <source>
        <dbReference type="ARBA" id="ARBA00023004"/>
    </source>
</evidence>
<comment type="caution">
    <text evidence="15">The sequence shown here is derived from an EMBL/GenBank/DDBJ whole genome shotgun (WGS) entry which is preliminary data.</text>
</comment>
<evidence type="ECO:0000256" key="11">
    <source>
        <dbReference type="ARBA" id="ARBA00023231"/>
    </source>
</evidence>
<evidence type="ECO:0000256" key="13">
    <source>
        <dbReference type="RuleBase" id="RU000625"/>
    </source>
</evidence>
<keyword evidence="11" id="KW-0535">Nitrogen fixation</keyword>
<sequence length="154" mass="16933">MGGLTESQAALVKSSYEVLISNLPQHGYRFFSFVVEIAPPAKDLFSFLKGSNEIPENNPDLQAHAGKIFKLIYEASIQLHETGAVVSDAVLKNLGKVHVAKGVIDPHFEVVKEALLKTIKEAVGDKWNEELSNAWVVSYDELAIVIKKEMKNAA</sequence>
<feature type="domain" description="Globin" evidence="14">
    <location>
        <begin position="3"/>
        <end position="151"/>
    </location>
</feature>
<keyword evidence="12" id="KW-0539">Nucleus</keyword>